<evidence type="ECO:0000259" key="10">
    <source>
        <dbReference type="PROSITE" id="PS50893"/>
    </source>
</evidence>
<dbReference type="PANTHER" id="PTHR43394">
    <property type="entry name" value="ATP-DEPENDENT PERMEASE MDL1, MITOCHONDRIAL"/>
    <property type="match status" value="1"/>
</dbReference>
<dbReference type="Gene3D" id="3.40.50.300">
    <property type="entry name" value="P-loop containing nucleotide triphosphate hydrolases"/>
    <property type="match status" value="1"/>
</dbReference>
<evidence type="ECO:0000256" key="8">
    <source>
        <dbReference type="ARBA" id="ARBA00023136"/>
    </source>
</evidence>
<feature type="transmembrane region" description="Helical" evidence="9">
    <location>
        <begin position="267"/>
        <end position="287"/>
    </location>
</feature>
<feature type="transmembrane region" description="Helical" evidence="9">
    <location>
        <begin position="299"/>
        <end position="320"/>
    </location>
</feature>
<keyword evidence="2" id="KW-0813">Transport</keyword>
<organism evidence="12 13">
    <name type="scientific">Lottiidibacillus patelloidae</name>
    <dbReference type="NCBI Taxonomy" id="2670334"/>
    <lineage>
        <taxon>Bacteria</taxon>
        <taxon>Bacillati</taxon>
        <taxon>Bacillota</taxon>
        <taxon>Bacilli</taxon>
        <taxon>Bacillales</taxon>
        <taxon>Bacillaceae</taxon>
        <taxon>Lottiidibacillus</taxon>
    </lineage>
</organism>
<dbReference type="FunFam" id="1.20.1560.10:FF:000011">
    <property type="entry name" value="Multidrug ABC transporter ATP-binding protein"/>
    <property type="match status" value="1"/>
</dbReference>
<protein>
    <submittedName>
        <fullName evidence="12">Multidrug ABC transporter permease/ATP-binding protein</fullName>
    </submittedName>
</protein>
<keyword evidence="4 9" id="KW-0812">Transmembrane</keyword>
<feature type="transmembrane region" description="Helical" evidence="9">
    <location>
        <begin position="175"/>
        <end position="197"/>
    </location>
</feature>
<keyword evidence="6 12" id="KW-0067">ATP-binding</keyword>
<evidence type="ECO:0000259" key="11">
    <source>
        <dbReference type="PROSITE" id="PS50929"/>
    </source>
</evidence>
<proteinExistence type="predicted"/>
<evidence type="ECO:0000256" key="6">
    <source>
        <dbReference type="ARBA" id="ARBA00022840"/>
    </source>
</evidence>
<evidence type="ECO:0000313" key="12">
    <source>
        <dbReference type="EMBL" id="OZM57539.1"/>
    </source>
</evidence>
<dbReference type="FunFam" id="3.40.50.300:FF:000221">
    <property type="entry name" value="Multidrug ABC transporter ATP-binding protein"/>
    <property type="match status" value="1"/>
</dbReference>
<accession>A0A263BUZ2</accession>
<evidence type="ECO:0000256" key="2">
    <source>
        <dbReference type="ARBA" id="ARBA00022448"/>
    </source>
</evidence>
<dbReference type="GO" id="GO:0005524">
    <property type="term" value="F:ATP binding"/>
    <property type="evidence" value="ECO:0007669"/>
    <property type="project" value="UniProtKB-KW"/>
</dbReference>
<dbReference type="SMART" id="SM00382">
    <property type="entry name" value="AAA"/>
    <property type="match status" value="1"/>
</dbReference>
<feature type="domain" description="ABC transporter" evidence="10">
    <location>
        <begin position="357"/>
        <end position="590"/>
    </location>
</feature>
<evidence type="ECO:0000256" key="3">
    <source>
        <dbReference type="ARBA" id="ARBA00022475"/>
    </source>
</evidence>
<dbReference type="AlphaFoldDB" id="A0A263BUZ2"/>
<dbReference type="Proteomes" id="UP000217083">
    <property type="component" value="Unassembled WGS sequence"/>
</dbReference>
<keyword evidence="13" id="KW-1185">Reference proteome</keyword>
<feature type="transmembrane region" description="Helical" evidence="9">
    <location>
        <begin position="16"/>
        <end position="34"/>
    </location>
</feature>
<keyword evidence="8 9" id="KW-0472">Membrane</keyword>
<dbReference type="InterPro" id="IPR027417">
    <property type="entry name" value="P-loop_NTPase"/>
</dbReference>
<dbReference type="PROSITE" id="PS00211">
    <property type="entry name" value="ABC_TRANSPORTER_1"/>
    <property type="match status" value="1"/>
</dbReference>
<dbReference type="GO" id="GO:0015421">
    <property type="term" value="F:ABC-type oligopeptide transporter activity"/>
    <property type="evidence" value="ECO:0007669"/>
    <property type="project" value="TreeGrafter"/>
</dbReference>
<keyword evidence="3" id="KW-1003">Cell membrane</keyword>
<dbReference type="Pfam" id="PF00005">
    <property type="entry name" value="ABC_tran"/>
    <property type="match status" value="1"/>
</dbReference>
<dbReference type="Pfam" id="PF00664">
    <property type="entry name" value="ABC_membrane"/>
    <property type="match status" value="1"/>
</dbReference>
<feature type="domain" description="ABC transmembrane type-1" evidence="11">
    <location>
        <begin position="21"/>
        <end position="322"/>
    </location>
</feature>
<dbReference type="Gene3D" id="1.20.1560.10">
    <property type="entry name" value="ABC transporter type 1, transmembrane domain"/>
    <property type="match status" value="1"/>
</dbReference>
<dbReference type="InterPro" id="IPR003593">
    <property type="entry name" value="AAA+_ATPase"/>
</dbReference>
<feature type="transmembrane region" description="Helical" evidence="9">
    <location>
        <begin position="143"/>
        <end position="169"/>
    </location>
</feature>
<evidence type="ECO:0000256" key="1">
    <source>
        <dbReference type="ARBA" id="ARBA00004651"/>
    </source>
</evidence>
<reference evidence="12 13" key="2">
    <citation type="submission" date="2017-09" db="EMBL/GenBank/DDBJ databases">
        <title>Bacillus patelloidae sp. nov., isolated from the intestinal tract of a marine limpet.</title>
        <authorList>
            <person name="Liu R."/>
            <person name="Dong C."/>
            <person name="Shao Z."/>
        </authorList>
    </citation>
    <scope>NUCLEOTIDE SEQUENCE [LARGE SCALE GENOMIC DNA]</scope>
    <source>
        <strain evidence="12 13">SA5d-4</strain>
    </source>
</reference>
<dbReference type="InterPro" id="IPR003439">
    <property type="entry name" value="ABC_transporter-like_ATP-bd"/>
</dbReference>
<dbReference type="EMBL" id="NPIA01000002">
    <property type="protein sequence ID" value="OZM57539.1"/>
    <property type="molecule type" value="Genomic_DNA"/>
</dbReference>
<dbReference type="InterPro" id="IPR011527">
    <property type="entry name" value="ABC1_TM_dom"/>
</dbReference>
<dbReference type="RefSeq" id="WP_094922226.1">
    <property type="nucleotide sequence ID" value="NZ_NPIA01000002.1"/>
</dbReference>
<comment type="caution">
    <text evidence="12">The sequence shown here is derived from an EMBL/GenBank/DDBJ whole genome shotgun (WGS) entry which is preliminary data.</text>
</comment>
<dbReference type="GO" id="GO:0005886">
    <property type="term" value="C:plasma membrane"/>
    <property type="evidence" value="ECO:0007669"/>
    <property type="project" value="UniProtKB-SubCell"/>
</dbReference>
<dbReference type="CDD" id="cd18541">
    <property type="entry name" value="ABC_6TM_TmrB_like"/>
    <property type="match status" value="1"/>
</dbReference>
<dbReference type="PROSITE" id="PS50893">
    <property type="entry name" value="ABC_TRANSPORTER_2"/>
    <property type="match status" value="1"/>
</dbReference>
<dbReference type="InterPro" id="IPR039421">
    <property type="entry name" value="Type_1_exporter"/>
</dbReference>
<keyword evidence="7 9" id="KW-1133">Transmembrane helix</keyword>
<dbReference type="SUPFAM" id="SSF90123">
    <property type="entry name" value="ABC transporter transmembrane region"/>
    <property type="match status" value="1"/>
</dbReference>
<keyword evidence="5" id="KW-0547">Nucleotide-binding</keyword>
<gene>
    <name evidence="12" type="ORF">CIB95_03985</name>
</gene>
<dbReference type="PROSITE" id="PS50929">
    <property type="entry name" value="ABC_TM1F"/>
    <property type="match status" value="1"/>
</dbReference>
<dbReference type="InterPro" id="IPR017871">
    <property type="entry name" value="ABC_transporter-like_CS"/>
</dbReference>
<feature type="transmembrane region" description="Helical" evidence="9">
    <location>
        <begin position="78"/>
        <end position="96"/>
    </location>
</feature>
<dbReference type="SUPFAM" id="SSF52540">
    <property type="entry name" value="P-loop containing nucleoside triphosphate hydrolases"/>
    <property type="match status" value="1"/>
</dbReference>
<dbReference type="GO" id="GO:0016887">
    <property type="term" value="F:ATP hydrolysis activity"/>
    <property type="evidence" value="ECO:0007669"/>
    <property type="project" value="InterPro"/>
</dbReference>
<evidence type="ECO:0000313" key="13">
    <source>
        <dbReference type="Proteomes" id="UP000217083"/>
    </source>
</evidence>
<dbReference type="PANTHER" id="PTHR43394:SF1">
    <property type="entry name" value="ATP-BINDING CASSETTE SUB-FAMILY B MEMBER 10, MITOCHONDRIAL"/>
    <property type="match status" value="1"/>
</dbReference>
<sequence>MRVFLDLMWYFKQAKWRYLSGIFILAIVSFLELIPPKVVGVVVDLIQGNTVEEKGILIKTFLFIIGENALTEVTLMKLIGILLFTGFALYGLRFVWRIMIFGSAHRLSRLLRNRLYEHFTNMSPNFYQKRRIGDLMAHSTNDLVAIQMTAGAGVLTLVDSITLGSFVLIAMATTISWKLTLIALIPMPFMALATKLYGSMLHKRFHKAQEAFSSLNDKVQESISGVRVIKTFGQEDEDIEAFRKESDDVVAKNVSVAKVDSLFDPTISLIVGLSFFLAITFGARFVVNGEMTLGELTSFTIYLGLLIWPMLAFGWLFNIVERGRASYDRVSSLLKVKKDIVDKEDAIDEKPTGDIEYNISSFLYPNTEESALTNIKFSLKRGQTVGIVGKTGSGKTTLLKLLTREFDITNGTISIGDEKITDYTMNGLRSALGYVPQDHFLFSATIAENIAFAKPEANRKQVINAAKLANIHEDILRFENGYETTVGERGVTLSGGQKQRISIARALMMEPEILMLDDSLSAVDAKTEEQILTALRNNRQGKTTFITAHRLSAIEHADLILVLDEGKIVQRGSHMDLMNEEGWYKKMYNRQQLESEVEQGGATDEK</sequence>
<comment type="subcellular location">
    <subcellularLocation>
        <location evidence="1">Cell membrane</location>
        <topology evidence="1">Multi-pass membrane protein</topology>
    </subcellularLocation>
</comment>
<evidence type="ECO:0000256" key="4">
    <source>
        <dbReference type="ARBA" id="ARBA00022692"/>
    </source>
</evidence>
<reference evidence="13" key="1">
    <citation type="submission" date="2017-08" db="EMBL/GenBank/DDBJ databases">
        <authorList>
            <person name="Huang Z."/>
        </authorList>
    </citation>
    <scope>NUCLEOTIDE SEQUENCE [LARGE SCALE GENOMIC DNA]</scope>
    <source>
        <strain evidence="13">SA5d-4</strain>
    </source>
</reference>
<evidence type="ECO:0000256" key="7">
    <source>
        <dbReference type="ARBA" id="ARBA00022989"/>
    </source>
</evidence>
<evidence type="ECO:0000256" key="5">
    <source>
        <dbReference type="ARBA" id="ARBA00022741"/>
    </source>
</evidence>
<evidence type="ECO:0000256" key="9">
    <source>
        <dbReference type="SAM" id="Phobius"/>
    </source>
</evidence>
<name>A0A263BUZ2_9BACI</name>
<dbReference type="InterPro" id="IPR036640">
    <property type="entry name" value="ABC1_TM_sf"/>
</dbReference>